<dbReference type="CDD" id="cd00038">
    <property type="entry name" value="CAP_ED"/>
    <property type="match status" value="1"/>
</dbReference>
<protein>
    <submittedName>
        <fullName evidence="2">Crp/Fnr family transcriptional regulator</fullName>
    </submittedName>
</protein>
<evidence type="ECO:0000313" key="3">
    <source>
        <dbReference type="Proteomes" id="UP001216139"/>
    </source>
</evidence>
<dbReference type="RefSeq" id="WP_273631148.1">
    <property type="nucleotide sequence ID" value="NZ_CP117167.1"/>
</dbReference>
<name>A0ABY7TCD0_9SPHI</name>
<evidence type="ECO:0000259" key="1">
    <source>
        <dbReference type="Pfam" id="PF00027"/>
    </source>
</evidence>
<dbReference type="InterPro" id="IPR000595">
    <property type="entry name" value="cNMP-bd_dom"/>
</dbReference>
<dbReference type="Gene3D" id="2.60.120.10">
    <property type="entry name" value="Jelly Rolls"/>
    <property type="match status" value="1"/>
</dbReference>
<dbReference type="Proteomes" id="UP001216139">
    <property type="component" value="Chromosome"/>
</dbReference>
<proteinExistence type="predicted"/>
<reference evidence="2 3" key="1">
    <citation type="submission" date="2023-02" db="EMBL/GenBank/DDBJ databases">
        <title>Genome sequence of Mucilaginibacter jinjuensis strain KACC 16571.</title>
        <authorList>
            <person name="Kim S."/>
            <person name="Heo J."/>
            <person name="Kwon S.-W."/>
        </authorList>
    </citation>
    <scope>NUCLEOTIDE SEQUENCE [LARGE SCALE GENOMIC DNA]</scope>
    <source>
        <strain evidence="2 3">KACC 16571</strain>
    </source>
</reference>
<feature type="domain" description="Cyclic nucleotide-binding" evidence="1">
    <location>
        <begin position="26"/>
        <end position="110"/>
    </location>
</feature>
<evidence type="ECO:0000313" key="2">
    <source>
        <dbReference type="EMBL" id="WCT12877.1"/>
    </source>
</evidence>
<sequence length="193" mass="22937">MLQHLQDKFPHLASKLASYENMYHRIEVPAKTVLLHEGDVSKKAWQIEKGCIRAWFNNKGRDLTLQFFFEGQNVSSLESFRRNIPSVYTLETIEPSIIYWINKKDWEYMLTDIESTPEGKQFISDITLDRQLNYMRHFMSFIRDTPKERFINLMKERPEIIKRVPQHYIASYLGITSVSLSRIRSAVSRMKEE</sequence>
<dbReference type="EMBL" id="CP117167">
    <property type="protein sequence ID" value="WCT12877.1"/>
    <property type="molecule type" value="Genomic_DNA"/>
</dbReference>
<organism evidence="2 3">
    <name type="scientific">Mucilaginibacter jinjuensis</name>
    <dbReference type="NCBI Taxonomy" id="1176721"/>
    <lineage>
        <taxon>Bacteria</taxon>
        <taxon>Pseudomonadati</taxon>
        <taxon>Bacteroidota</taxon>
        <taxon>Sphingobacteriia</taxon>
        <taxon>Sphingobacteriales</taxon>
        <taxon>Sphingobacteriaceae</taxon>
        <taxon>Mucilaginibacter</taxon>
    </lineage>
</organism>
<keyword evidence="3" id="KW-1185">Reference proteome</keyword>
<dbReference type="InterPro" id="IPR018490">
    <property type="entry name" value="cNMP-bd_dom_sf"/>
</dbReference>
<accession>A0ABY7TCD0</accession>
<dbReference type="InterPro" id="IPR014710">
    <property type="entry name" value="RmlC-like_jellyroll"/>
</dbReference>
<dbReference type="Pfam" id="PF00027">
    <property type="entry name" value="cNMP_binding"/>
    <property type="match status" value="1"/>
</dbReference>
<gene>
    <name evidence="2" type="ORF">PQO05_02880</name>
</gene>
<dbReference type="SUPFAM" id="SSF51206">
    <property type="entry name" value="cAMP-binding domain-like"/>
    <property type="match status" value="1"/>
</dbReference>